<feature type="region of interest" description="Disordered" evidence="10">
    <location>
        <begin position="295"/>
        <end position="416"/>
    </location>
</feature>
<dbReference type="PANTHER" id="PTHR12801">
    <property type="entry name" value="RNA EXONUCLEASE REXO1 / RECO3 FAMILY MEMBER-RELATED"/>
    <property type="match status" value="1"/>
</dbReference>
<accession>A0A5C3LXR5</accession>
<organism evidence="12 13">
    <name type="scientific">Crucibulum laeve</name>
    <dbReference type="NCBI Taxonomy" id="68775"/>
    <lineage>
        <taxon>Eukaryota</taxon>
        <taxon>Fungi</taxon>
        <taxon>Dikarya</taxon>
        <taxon>Basidiomycota</taxon>
        <taxon>Agaricomycotina</taxon>
        <taxon>Agaricomycetes</taxon>
        <taxon>Agaricomycetidae</taxon>
        <taxon>Agaricales</taxon>
        <taxon>Agaricineae</taxon>
        <taxon>Nidulariaceae</taxon>
        <taxon>Crucibulum</taxon>
    </lineage>
</organism>
<keyword evidence="7" id="KW-0269">Exonuclease</keyword>
<evidence type="ECO:0000256" key="8">
    <source>
        <dbReference type="ARBA" id="ARBA00023242"/>
    </source>
</evidence>
<dbReference type="GO" id="GO:0003676">
    <property type="term" value="F:nucleic acid binding"/>
    <property type="evidence" value="ECO:0007669"/>
    <property type="project" value="InterPro"/>
</dbReference>
<comment type="function">
    <text evidence="9">Exoribonuclease involved in ribosome biosynthesis. Involved in the processing of ITS1, the internal transcribed spacer localized between the 18S and 5.8S rRNAs.</text>
</comment>
<dbReference type="InterPro" id="IPR037431">
    <property type="entry name" value="REX4_DEDDh_dom"/>
</dbReference>
<comment type="similarity">
    <text evidence="2">Belongs to the REXO4 family.</text>
</comment>
<keyword evidence="6" id="KW-0378">Hydrolase</keyword>
<evidence type="ECO:0000256" key="10">
    <source>
        <dbReference type="SAM" id="MobiDB-lite"/>
    </source>
</evidence>
<gene>
    <name evidence="12" type="ORF">BDQ12DRAFT_691014</name>
</gene>
<dbReference type="CDD" id="cd06144">
    <property type="entry name" value="REX4_like"/>
    <property type="match status" value="1"/>
</dbReference>
<feature type="compositionally biased region" description="Basic and acidic residues" evidence="10">
    <location>
        <begin position="65"/>
        <end position="78"/>
    </location>
</feature>
<dbReference type="Proteomes" id="UP000308652">
    <property type="component" value="Unassembled WGS sequence"/>
</dbReference>
<evidence type="ECO:0000313" key="12">
    <source>
        <dbReference type="EMBL" id="TFK33561.1"/>
    </source>
</evidence>
<evidence type="ECO:0000256" key="3">
    <source>
        <dbReference type="ARBA" id="ARBA00016937"/>
    </source>
</evidence>
<dbReference type="AlphaFoldDB" id="A0A5C3LXR5"/>
<name>A0A5C3LXR5_9AGAR</name>
<dbReference type="InterPro" id="IPR047021">
    <property type="entry name" value="REXO1/3/4-like"/>
</dbReference>
<evidence type="ECO:0000256" key="4">
    <source>
        <dbReference type="ARBA" id="ARBA00022552"/>
    </source>
</evidence>
<keyword evidence="13" id="KW-1185">Reference proteome</keyword>
<dbReference type="InterPro" id="IPR012337">
    <property type="entry name" value="RNaseH-like_sf"/>
</dbReference>
<keyword evidence="4" id="KW-0698">rRNA processing</keyword>
<evidence type="ECO:0000313" key="13">
    <source>
        <dbReference type="Proteomes" id="UP000308652"/>
    </source>
</evidence>
<feature type="region of interest" description="Disordered" evidence="10">
    <location>
        <begin position="1"/>
        <end position="80"/>
    </location>
</feature>
<dbReference type="GO" id="GO:0006364">
    <property type="term" value="P:rRNA processing"/>
    <property type="evidence" value="ECO:0007669"/>
    <property type="project" value="UniProtKB-KW"/>
</dbReference>
<comment type="subcellular location">
    <subcellularLocation>
        <location evidence="1">Nucleus</location>
    </subcellularLocation>
</comment>
<dbReference type="GO" id="GO:0008408">
    <property type="term" value="F:3'-5' exonuclease activity"/>
    <property type="evidence" value="ECO:0007669"/>
    <property type="project" value="InterPro"/>
</dbReference>
<dbReference type="SMART" id="SM00479">
    <property type="entry name" value="EXOIII"/>
    <property type="match status" value="1"/>
</dbReference>
<sequence length="416" mass="45574">MSKPLITEPIASSKKKGKAKADALKAKPSSNWLQLQKTLTPKRKPFSYSNSTTDTSRNTKRQKIAHQDERSPSPEPARRSYAARALDTSTNMPVDGEEATENVLKNGESLSALRRMVDGKMVYTDNQKLPGKYLSLDCEMVGVGPEGAESSLARVSLVNFYGYVQLDVFVRQRERVVDYRTQWSGVRESDMVGAKPFEEVQKQVATLLEDRILVGHAVHNDLKALLLSHPRPLTRDTQYYAHKFELVKSRRPALRLLVQQELGIKIQEGEHSSVADARATMAVYRLHRKEWDKAAPRLPSIKSAPGIPSSKKRKTTDNDSDFDSDSDISPTVKASIPTPSVSSAKQKSKSKSTSFPGGGRKGVSSGLTTVLKHGAASSWNSAGGRKVSTGDGEKSAWWKELPSGGGGKRSKGSIVV</sequence>
<protein>
    <recommendedName>
        <fullName evidence="3">RNA exonuclease 4</fullName>
    </recommendedName>
</protein>
<evidence type="ECO:0000256" key="9">
    <source>
        <dbReference type="ARBA" id="ARBA00025599"/>
    </source>
</evidence>
<dbReference type="InterPro" id="IPR036397">
    <property type="entry name" value="RNaseH_sf"/>
</dbReference>
<evidence type="ECO:0000256" key="2">
    <source>
        <dbReference type="ARBA" id="ARBA00010489"/>
    </source>
</evidence>
<dbReference type="FunFam" id="3.30.420.10:FF:000007">
    <property type="entry name" value="Interferon-stimulated exonuclease gene 20"/>
    <property type="match status" value="1"/>
</dbReference>
<proteinExistence type="inferred from homology"/>
<evidence type="ECO:0000256" key="1">
    <source>
        <dbReference type="ARBA" id="ARBA00004123"/>
    </source>
</evidence>
<dbReference type="STRING" id="68775.A0A5C3LXR5"/>
<evidence type="ECO:0000259" key="11">
    <source>
        <dbReference type="SMART" id="SM00479"/>
    </source>
</evidence>
<dbReference type="Gene3D" id="3.30.420.10">
    <property type="entry name" value="Ribonuclease H-like superfamily/Ribonuclease H"/>
    <property type="match status" value="1"/>
</dbReference>
<evidence type="ECO:0000256" key="5">
    <source>
        <dbReference type="ARBA" id="ARBA00022722"/>
    </source>
</evidence>
<feature type="compositionally biased region" description="Polar residues" evidence="10">
    <location>
        <begin position="47"/>
        <end position="56"/>
    </location>
</feature>
<feature type="domain" description="Exonuclease" evidence="11">
    <location>
        <begin position="132"/>
        <end position="293"/>
    </location>
</feature>
<evidence type="ECO:0000256" key="7">
    <source>
        <dbReference type="ARBA" id="ARBA00022839"/>
    </source>
</evidence>
<keyword evidence="5" id="KW-0540">Nuclease</keyword>
<dbReference type="EMBL" id="ML213646">
    <property type="protein sequence ID" value="TFK33561.1"/>
    <property type="molecule type" value="Genomic_DNA"/>
</dbReference>
<keyword evidence="8" id="KW-0539">Nucleus</keyword>
<dbReference type="GO" id="GO:0005634">
    <property type="term" value="C:nucleus"/>
    <property type="evidence" value="ECO:0007669"/>
    <property type="project" value="UniProtKB-SubCell"/>
</dbReference>
<dbReference type="PANTHER" id="PTHR12801:SF45">
    <property type="entry name" value="RNA EXONUCLEASE 4"/>
    <property type="match status" value="1"/>
</dbReference>
<dbReference type="OrthoDB" id="8191639at2759"/>
<dbReference type="Pfam" id="PF00929">
    <property type="entry name" value="RNase_T"/>
    <property type="match status" value="1"/>
</dbReference>
<reference evidence="12 13" key="1">
    <citation type="journal article" date="2019" name="Nat. Ecol. Evol.">
        <title>Megaphylogeny resolves global patterns of mushroom evolution.</title>
        <authorList>
            <person name="Varga T."/>
            <person name="Krizsan K."/>
            <person name="Foldi C."/>
            <person name="Dima B."/>
            <person name="Sanchez-Garcia M."/>
            <person name="Sanchez-Ramirez S."/>
            <person name="Szollosi G.J."/>
            <person name="Szarkandi J.G."/>
            <person name="Papp V."/>
            <person name="Albert L."/>
            <person name="Andreopoulos W."/>
            <person name="Angelini C."/>
            <person name="Antonin V."/>
            <person name="Barry K.W."/>
            <person name="Bougher N.L."/>
            <person name="Buchanan P."/>
            <person name="Buyck B."/>
            <person name="Bense V."/>
            <person name="Catcheside P."/>
            <person name="Chovatia M."/>
            <person name="Cooper J."/>
            <person name="Damon W."/>
            <person name="Desjardin D."/>
            <person name="Finy P."/>
            <person name="Geml J."/>
            <person name="Haridas S."/>
            <person name="Hughes K."/>
            <person name="Justo A."/>
            <person name="Karasinski D."/>
            <person name="Kautmanova I."/>
            <person name="Kiss B."/>
            <person name="Kocsube S."/>
            <person name="Kotiranta H."/>
            <person name="LaButti K.M."/>
            <person name="Lechner B.E."/>
            <person name="Liimatainen K."/>
            <person name="Lipzen A."/>
            <person name="Lukacs Z."/>
            <person name="Mihaltcheva S."/>
            <person name="Morgado L.N."/>
            <person name="Niskanen T."/>
            <person name="Noordeloos M.E."/>
            <person name="Ohm R.A."/>
            <person name="Ortiz-Santana B."/>
            <person name="Ovrebo C."/>
            <person name="Racz N."/>
            <person name="Riley R."/>
            <person name="Savchenko A."/>
            <person name="Shiryaev A."/>
            <person name="Soop K."/>
            <person name="Spirin V."/>
            <person name="Szebenyi C."/>
            <person name="Tomsovsky M."/>
            <person name="Tulloss R.E."/>
            <person name="Uehling J."/>
            <person name="Grigoriev I.V."/>
            <person name="Vagvolgyi C."/>
            <person name="Papp T."/>
            <person name="Martin F.M."/>
            <person name="Miettinen O."/>
            <person name="Hibbett D.S."/>
            <person name="Nagy L.G."/>
        </authorList>
    </citation>
    <scope>NUCLEOTIDE SEQUENCE [LARGE SCALE GENOMIC DNA]</scope>
    <source>
        <strain evidence="12 13">CBS 166.37</strain>
    </source>
</reference>
<dbReference type="SUPFAM" id="SSF53098">
    <property type="entry name" value="Ribonuclease H-like"/>
    <property type="match status" value="1"/>
</dbReference>
<dbReference type="InterPro" id="IPR013520">
    <property type="entry name" value="Ribonucl_H"/>
</dbReference>
<evidence type="ECO:0000256" key="6">
    <source>
        <dbReference type="ARBA" id="ARBA00022801"/>
    </source>
</evidence>